<dbReference type="GO" id="GO:0002143">
    <property type="term" value="P:tRNA wobble position uridine thiolation"/>
    <property type="evidence" value="ECO:0007669"/>
    <property type="project" value="TreeGrafter"/>
</dbReference>
<dbReference type="Proteomes" id="UP000553059">
    <property type="component" value="Unassembled WGS sequence"/>
</dbReference>
<comment type="similarity">
    <text evidence="11">Belongs to the MnmA/TRMU family.</text>
</comment>
<evidence type="ECO:0000256" key="9">
    <source>
        <dbReference type="ARBA" id="ARBA00051542"/>
    </source>
</evidence>
<dbReference type="GO" id="GO:0000049">
    <property type="term" value="F:tRNA binding"/>
    <property type="evidence" value="ECO:0007669"/>
    <property type="project" value="UniProtKB-KW"/>
</dbReference>
<evidence type="ECO:0000256" key="10">
    <source>
        <dbReference type="ARBA" id="ARBA00056575"/>
    </source>
</evidence>
<dbReference type="InterPro" id="IPR023382">
    <property type="entry name" value="MnmA-like_central_sf"/>
</dbReference>
<dbReference type="InterPro" id="IPR046885">
    <property type="entry name" value="MnmA-like_C"/>
</dbReference>
<comment type="caution">
    <text evidence="14">The sequence shown here is derived from an EMBL/GenBank/DDBJ whole genome shotgun (WGS) entry which is preliminary data.</text>
</comment>
<proteinExistence type="inferred from homology"/>
<feature type="region of interest" description="Interaction with tRNA" evidence="11">
    <location>
        <begin position="310"/>
        <end position="311"/>
    </location>
</feature>
<evidence type="ECO:0000256" key="5">
    <source>
        <dbReference type="ARBA" id="ARBA00022741"/>
    </source>
</evidence>
<dbReference type="InterPro" id="IPR046884">
    <property type="entry name" value="MnmA-like_central"/>
</dbReference>
<comment type="caution">
    <text evidence="11">Lacks conserved residue(s) required for the propagation of feature annotation.</text>
</comment>
<dbReference type="InterPro" id="IPR014729">
    <property type="entry name" value="Rossmann-like_a/b/a_fold"/>
</dbReference>
<dbReference type="GO" id="GO:0005737">
    <property type="term" value="C:cytoplasm"/>
    <property type="evidence" value="ECO:0007669"/>
    <property type="project" value="UniProtKB-SubCell"/>
</dbReference>
<dbReference type="PANTHER" id="PTHR11933">
    <property type="entry name" value="TRNA 5-METHYLAMINOMETHYL-2-THIOURIDYLATE -METHYLTRANSFERASE"/>
    <property type="match status" value="1"/>
</dbReference>
<feature type="domain" description="tRNA-specific 2-thiouridylase MnmA-like C-terminal" evidence="12">
    <location>
        <begin position="285"/>
        <end position="368"/>
    </location>
</feature>
<feature type="active site" description="Cysteine persulfide intermediate" evidence="11">
    <location>
        <position position="204"/>
    </location>
</feature>
<feature type="active site" description="Nucleophile" evidence="11">
    <location>
        <position position="105"/>
    </location>
</feature>
<evidence type="ECO:0000256" key="1">
    <source>
        <dbReference type="ARBA" id="ARBA00022490"/>
    </source>
</evidence>
<feature type="site" description="Interaction with tRNA" evidence="11">
    <location>
        <position position="352"/>
    </location>
</feature>
<feature type="region of interest" description="Interaction with tRNA" evidence="11">
    <location>
        <begin position="153"/>
        <end position="155"/>
    </location>
</feature>
<dbReference type="Pfam" id="PF20259">
    <property type="entry name" value="tRNA_Me_trans_M"/>
    <property type="match status" value="1"/>
</dbReference>
<sequence>MTLTEKKKVVVGMSGGVDSSMAAALLKEEGYEVIGITLQTMPSGGPDDVGGCCSITAIDDARRVAHQLGIPHYVLNFRTIFEENVIDYFTNAYLSGETPNPCTMCNRVVRWGEFLRKARALGADYLATGHYAKVLQDPQNGRYLMSRPVDVWKDQTYMLYTLSQDQLKHTLFPLADYKKEHIREMAAERGLLRVSRKPDSQEICFIPDDDYVSFIRERSPGKIKPGNFVDQKGNILGRHQGLVNYTVGQRKGLGVTFGKPMFVLGFNVESNEVILGEDQEVYAPTLLATDLNWIAIPDLEGPLDVQAKIRYKAPLAEAKIIPLKDFETLPGAIGPVVRVEFATPQRAITPGQAVVFYQGDLVIGGGKIITGSFISE</sequence>
<feature type="binding site" evidence="11">
    <location>
        <position position="129"/>
    </location>
    <ligand>
        <name>ATP</name>
        <dbReference type="ChEBI" id="CHEBI:30616"/>
    </ligand>
</feature>
<accession>A0A7C7D5U5</accession>
<dbReference type="Gene3D" id="3.40.50.620">
    <property type="entry name" value="HUPs"/>
    <property type="match status" value="1"/>
</dbReference>
<comment type="subcellular location">
    <subcellularLocation>
        <location evidence="11">Cytoplasm</location>
    </subcellularLocation>
</comment>
<comment type="function">
    <text evidence="10 11">Catalyzes the 2-thiolation of uridine at the wobble position (U34) of tRNA, leading to the formation of s(2)U34.</text>
</comment>
<dbReference type="NCBIfam" id="NF001138">
    <property type="entry name" value="PRK00143.1"/>
    <property type="match status" value="1"/>
</dbReference>
<evidence type="ECO:0000256" key="4">
    <source>
        <dbReference type="ARBA" id="ARBA00022694"/>
    </source>
</evidence>
<evidence type="ECO:0000256" key="6">
    <source>
        <dbReference type="ARBA" id="ARBA00022840"/>
    </source>
</evidence>
<gene>
    <name evidence="11 14" type="primary">mnmA</name>
    <name evidence="14" type="ORF">GX523_09380</name>
</gene>
<dbReference type="CDD" id="cd01998">
    <property type="entry name" value="MnmA_TRMU-like"/>
    <property type="match status" value="1"/>
</dbReference>
<feature type="domain" description="tRNA-specific 2-thiouridylase MnmA-like central" evidence="13">
    <location>
        <begin position="214"/>
        <end position="276"/>
    </location>
</feature>
<keyword evidence="5 11" id="KW-0547">Nucleotide-binding</keyword>
<keyword evidence="6 11" id="KW-0067">ATP-binding</keyword>
<keyword evidence="2 11" id="KW-0820">tRNA-binding</keyword>
<feature type="binding site" evidence="11">
    <location>
        <begin position="12"/>
        <end position="19"/>
    </location>
    <ligand>
        <name>ATP</name>
        <dbReference type="ChEBI" id="CHEBI:30616"/>
    </ligand>
</feature>
<evidence type="ECO:0000313" key="14">
    <source>
        <dbReference type="EMBL" id="HHY26934.1"/>
    </source>
</evidence>
<dbReference type="PANTHER" id="PTHR11933:SF5">
    <property type="entry name" value="MITOCHONDRIAL TRNA-SPECIFIC 2-THIOURIDYLASE 1"/>
    <property type="match status" value="1"/>
</dbReference>
<keyword evidence="3 11" id="KW-0808">Transferase</keyword>
<reference evidence="14 15" key="1">
    <citation type="journal article" date="2020" name="Biotechnol. Biofuels">
        <title>New insights from the biogas microbiome by comprehensive genome-resolved metagenomics of nearly 1600 species originating from multiple anaerobic digesters.</title>
        <authorList>
            <person name="Campanaro S."/>
            <person name="Treu L."/>
            <person name="Rodriguez-R L.M."/>
            <person name="Kovalovszki A."/>
            <person name="Ziels R.M."/>
            <person name="Maus I."/>
            <person name="Zhu X."/>
            <person name="Kougias P.G."/>
            <person name="Basile A."/>
            <person name="Luo G."/>
            <person name="Schluter A."/>
            <person name="Konstantinidis K.T."/>
            <person name="Angelidaki I."/>
        </authorList>
    </citation>
    <scope>NUCLEOTIDE SEQUENCE [LARGE SCALE GENOMIC DNA]</scope>
    <source>
        <strain evidence="14">AS05jafATM_4</strain>
    </source>
</reference>
<dbReference type="SUPFAM" id="SSF52402">
    <property type="entry name" value="Adenine nucleotide alpha hydrolases-like"/>
    <property type="match status" value="1"/>
</dbReference>
<feature type="binding site" evidence="11">
    <location>
        <position position="38"/>
    </location>
    <ligand>
        <name>ATP</name>
        <dbReference type="ChEBI" id="CHEBI:30616"/>
    </ligand>
</feature>
<dbReference type="GO" id="GO:0103016">
    <property type="term" value="F:tRNA-uridine 2-sulfurtransferase activity"/>
    <property type="evidence" value="ECO:0007669"/>
    <property type="project" value="UniProtKB-EC"/>
</dbReference>
<keyword evidence="8" id="KW-1015">Disulfide bond</keyword>
<name>A0A7C7D5U5_9FIRM</name>
<evidence type="ECO:0000256" key="3">
    <source>
        <dbReference type="ARBA" id="ARBA00022679"/>
    </source>
</evidence>
<dbReference type="InterPro" id="IPR004506">
    <property type="entry name" value="MnmA-like"/>
</dbReference>
<evidence type="ECO:0000256" key="7">
    <source>
        <dbReference type="ARBA" id="ARBA00022884"/>
    </source>
</evidence>
<dbReference type="GO" id="GO:0005524">
    <property type="term" value="F:ATP binding"/>
    <property type="evidence" value="ECO:0007669"/>
    <property type="project" value="UniProtKB-KW"/>
</dbReference>
<keyword evidence="7 11" id="KW-0694">RNA-binding</keyword>
<dbReference type="HAMAP" id="MF_00144">
    <property type="entry name" value="tRNA_thiouridyl_MnmA"/>
    <property type="match status" value="1"/>
</dbReference>
<evidence type="ECO:0000313" key="15">
    <source>
        <dbReference type="Proteomes" id="UP000553059"/>
    </source>
</evidence>
<dbReference type="EMBL" id="DUTF01000217">
    <property type="protein sequence ID" value="HHY26934.1"/>
    <property type="molecule type" value="Genomic_DNA"/>
</dbReference>
<evidence type="ECO:0000259" key="13">
    <source>
        <dbReference type="Pfam" id="PF20259"/>
    </source>
</evidence>
<feature type="site" description="Interaction with tRNA" evidence="11">
    <location>
        <position position="130"/>
    </location>
</feature>
<protein>
    <recommendedName>
        <fullName evidence="11">tRNA-specific 2-thiouridylase MnmA</fullName>
        <ecNumber evidence="11">2.8.1.13</ecNumber>
    </recommendedName>
</protein>
<evidence type="ECO:0000256" key="11">
    <source>
        <dbReference type="HAMAP-Rule" id="MF_00144"/>
    </source>
</evidence>
<dbReference type="AlphaFoldDB" id="A0A7C7D5U5"/>
<dbReference type="FunFam" id="3.40.50.620:FF:000115">
    <property type="entry name" value="tRNA-specific 2-thiouridylase MnmA"/>
    <property type="match status" value="1"/>
</dbReference>
<dbReference type="Pfam" id="PF20258">
    <property type="entry name" value="tRNA_Me_trans_C"/>
    <property type="match status" value="1"/>
</dbReference>
<keyword evidence="1 11" id="KW-0963">Cytoplasm</keyword>
<evidence type="ECO:0000256" key="8">
    <source>
        <dbReference type="ARBA" id="ARBA00023157"/>
    </source>
</evidence>
<dbReference type="EC" id="2.8.1.13" evidence="11"/>
<dbReference type="Gene3D" id="2.30.30.280">
    <property type="entry name" value="Adenine nucleotide alpha hydrolases-like domains"/>
    <property type="match status" value="1"/>
</dbReference>
<keyword evidence="4 11" id="KW-0819">tRNA processing</keyword>
<comment type="catalytic activity">
    <reaction evidence="9 11">
        <text>S-sulfanyl-L-cysteinyl-[protein] + uridine(34) in tRNA + AH2 + ATP = 2-thiouridine(34) in tRNA + L-cysteinyl-[protein] + A + AMP + diphosphate + H(+)</text>
        <dbReference type="Rhea" id="RHEA:47032"/>
        <dbReference type="Rhea" id="RHEA-COMP:10131"/>
        <dbReference type="Rhea" id="RHEA-COMP:11726"/>
        <dbReference type="Rhea" id="RHEA-COMP:11727"/>
        <dbReference type="Rhea" id="RHEA-COMP:11728"/>
        <dbReference type="ChEBI" id="CHEBI:13193"/>
        <dbReference type="ChEBI" id="CHEBI:15378"/>
        <dbReference type="ChEBI" id="CHEBI:17499"/>
        <dbReference type="ChEBI" id="CHEBI:29950"/>
        <dbReference type="ChEBI" id="CHEBI:30616"/>
        <dbReference type="ChEBI" id="CHEBI:33019"/>
        <dbReference type="ChEBI" id="CHEBI:61963"/>
        <dbReference type="ChEBI" id="CHEBI:65315"/>
        <dbReference type="ChEBI" id="CHEBI:87170"/>
        <dbReference type="ChEBI" id="CHEBI:456215"/>
        <dbReference type="EC" id="2.8.1.13"/>
    </reaction>
</comment>
<dbReference type="FunFam" id="2.30.30.280:FF:000001">
    <property type="entry name" value="tRNA-specific 2-thiouridylase MnmA"/>
    <property type="match status" value="1"/>
</dbReference>
<evidence type="ECO:0000256" key="2">
    <source>
        <dbReference type="ARBA" id="ARBA00022555"/>
    </source>
</evidence>
<dbReference type="Pfam" id="PF03054">
    <property type="entry name" value="tRNA_Me_trans"/>
    <property type="match status" value="1"/>
</dbReference>
<evidence type="ECO:0000259" key="12">
    <source>
        <dbReference type="Pfam" id="PF20258"/>
    </source>
</evidence>
<organism evidence="14 15">
    <name type="scientific">Desulfitobacterium dehalogenans</name>
    <dbReference type="NCBI Taxonomy" id="36854"/>
    <lineage>
        <taxon>Bacteria</taxon>
        <taxon>Bacillati</taxon>
        <taxon>Bacillota</taxon>
        <taxon>Clostridia</taxon>
        <taxon>Eubacteriales</taxon>
        <taxon>Desulfitobacteriaceae</taxon>
        <taxon>Desulfitobacterium</taxon>
    </lineage>
</organism>
<dbReference type="Gene3D" id="2.40.30.10">
    <property type="entry name" value="Translation factors"/>
    <property type="match status" value="1"/>
</dbReference>
<dbReference type="NCBIfam" id="TIGR00420">
    <property type="entry name" value="trmU"/>
    <property type="match status" value="1"/>
</dbReference>